<gene>
    <name evidence="1" type="ORF">TPSB3V08_LOCUS11283</name>
</gene>
<accession>A0A7R9DNN0</accession>
<protein>
    <submittedName>
        <fullName evidence="1">Uncharacterized protein</fullName>
    </submittedName>
</protein>
<organism evidence="1">
    <name type="scientific">Timema poppense</name>
    <name type="common">Walking stick</name>
    <dbReference type="NCBI Taxonomy" id="170557"/>
    <lineage>
        <taxon>Eukaryota</taxon>
        <taxon>Metazoa</taxon>
        <taxon>Ecdysozoa</taxon>
        <taxon>Arthropoda</taxon>
        <taxon>Hexapoda</taxon>
        <taxon>Insecta</taxon>
        <taxon>Pterygota</taxon>
        <taxon>Neoptera</taxon>
        <taxon>Polyneoptera</taxon>
        <taxon>Phasmatodea</taxon>
        <taxon>Timematodea</taxon>
        <taxon>Timematoidea</taxon>
        <taxon>Timematidae</taxon>
        <taxon>Timema</taxon>
    </lineage>
</organism>
<sequence>MGRSRPYQRVFTAPLNTSDKRGRADIGAIKVFSSAAWGARCSLNLVTLTLGRTMEASKLDTAVTWLCLSPSIRRPFSRRRLDLKEMYPRLRGESERNHLGKTTLSKPERDLNLDLPVIGSLVHCRSSALDHAATEAGF</sequence>
<evidence type="ECO:0000313" key="1">
    <source>
        <dbReference type="EMBL" id="CAD7416765.1"/>
    </source>
</evidence>
<name>A0A7R9DNN0_TIMPO</name>
<dbReference type="EMBL" id="OD011868">
    <property type="protein sequence ID" value="CAD7416765.1"/>
    <property type="molecule type" value="Genomic_DNA"/>
</dbReference>
<reference evidence="1" key="1">
    <citation type="submission" date="2020-11" db="EMBL/GenBank/DDBJ databases">
        <authorList>
            <person name="Tran Van P."/>
        </authorList>
    </citation>
    <scope>NUCLEOTIDE SEQUENCE</scope>
</reference>
<dbReference type="AlphaFoldDB" id="A0A7R9DNN0"/>
<proteinExistence type="predicted"/>